<feature type="transmembrane region" description="Helical" evidence="1">
    <location>
        <begin position="12"/>
        <end position="34"/>
    </location>
</feature>
<dbReference type="Proteomes" id="UP000751190">
    <property type="component" value="Unassembled WGS sequence"/>
</dbReference>
<accession>A0A8J5XV90</accession>
<name>A0A8J5XV90_DIALT</name>
<evidence type="ECO:0000313" key="2">
    <source>
        <dbReference type="EMBL" id="KAG8469621.1"/>
    </source>
</evidence>
<dbReference type="EMBL" id="JAGTXO010000002">
    <property type="protein sequence ID" value="KAG8469621.1"/>
    <property type="molecule type" value="Genomic_DNA"/>
</dbReference>
<dbReference type="OrthoDB" id="10317149at2759"/>
<dbReference type="SUPFAM" id="SSF53448">
    <property type="entry name" value="Nucleotide-diphospho-sugar transferases"/>
    <property type="match status" value="1"/>
</dbReference>
<evidence type="ECO:0008006" key="4">
    <source>
        <dbReference type="Google" id="ProtNLM"/>
    </source>
</evidence>
<keyword evidence="3" id="KW-1185">Reference proteome</keyword>
<keyword evidence="1" id="KW-0472">Membrane</keyword>
<keyword evidence="1" id="KW-0812">Transmembrane</keyword>
<gene>
    <name evidence="2" type="ORF">KFE25_006076</name>
</gene>
<reference evidence="2" key="1">
    <citation type="submission" date="2021-05" db="EMBL/GenBank/DDBJ databases">
        <title>The genome of the haptophyte Pavlova lutheri (Diacronema luteri, Pavlovales) - a model for lipid biosynthesis in eukaryotic algae.</title>
        <authorList>
            <person name="Hulatt C.J."/>
            <person name="Posewitz M.C."/>
        </authorList>
    </citation>
    <scope>NUCLEOTIDE SEQUENCE</scope>
    <source>
        <strain evidence="2">NIVA-4/92</strain>
    </source>
</reference>
<evidence type="ECO:0000313" key="3">
    <source>
        <dbReference type="Proteomes" id="UP000751190"/>
    </source>
</evidence>
<comment type="caution">
    <text evidence="2">The sequence shown here is derived from an EMBL/GenBank/DDBJ whole genome shotgun (WGS) entry which is preliminary data.</text>
</comment>
<sequence>MPPPPRRSAEASAAPILAVALPFFGVAALVLGALRSYGGPALLVPAPAPTSVVNSTNETRAADGIDGYAYTPGRGIVIIGDGCFVPLAYTSAYLLAQYALNIKVALFTSAEGVGTAAKLAAAFGQDPFERVVDATALLDQHDARMQGLGRNRTCAFRLQKIIAHIYAPFEHSLIMDADNFPCSRRVRALFDEHDAAGSQAMLMYDPTRPGIFNGGFQLAKRTPEVRRFKVHWLKKVARSCKHGIHIRRTERGVNYVLDQPDMNYLLQRWTQKVNSTKPYDVIAPDLQACRPEMWAGGDESARYLQAMGQPGNVTLLDSPPCPFAHINPFKFPWFLPEKVDAFCSVRGLGDTSTILYRVMEVAFNDTTGLGIHPATARWCLKQVRGTRENHDNAPHFIDGR</sequence>
<proteinExistence type="predicted"/>
<evidence type="ECO:0000256" key="1">
    <source>
        <dbReference type="SAM" id="Phobius"/>
    </source>
</evidence>
<dbReference type="InterPro" id="IPR029044">
    <property type="entry name" value="Nucleotide-diphossugar_trans"/>
</dbReference>
<organism evidence="2 3">
    <name type="scientific">Diacronema lutheri</name>
    <name type="common">Unicellular marine alga</name>
    <name type="synonym">Monochrysis lutheri</name>
    <dbReference type="NCBI Taxonomy" id="2081491"/>
    <lineage>
        <taxon>Eukaryota</taxon>
        <taxon>Haptista</taxon>
        <taxon>Haptophyta</taxon>
        <taxon>Pavlovophyceae</taxon>
        <taxon>Pavlovales</taxon>
        <taxon>Pavlovaceae</taxon>
        <taxon>Diacronema</taxon>
    </lineage>
</organism>
<dbReference type="AlphaFoldDB" id="A0A8J5XV90"/>
<protein>
    <recommendedName>
        <fullName evidence="4">Nucleotide-diphospho-sugar transferase domain-containing protein</fullName>
    </recommendedName>
</protein>
<keyword evidence="1" id="KW-1133">Transmembrane helix</keyword>